<comment type="caution">
    <text evidence="8">The sequence shown here is derived from an EMBL/GenBank/DDBJ whole genome shotgun (WGS) entry which is preliminary data.</text>
</comment>
<name>A0AAD1Y474_EUPCR</name>
<protein>
    <recommendedName>
        <fullName evidence="6 7">Ribonuclease P/MRP protein subunit POP5</fullName>
    </recommendedName>
</protein>
<reference evidence="8" key="1">
    <citation type="submission" date="2023-07" db="EMBL/GenBank/DDBJ databases">
        <authorList>
            <consortium name="AG Swart"/>
            <person name="Singh M."/>
            <person name="Singh A."/>
            <person name="Seah K."/>
            <person name="Emmerich C."/>
        </authorList>
    </citation>
    <scope>NUCLEOTIDE SEQUENCE</scope>
    <source>
        <strain evidence="8">DP1</strain>
    </source>
</reference>
<evidence type="ECO:0000256" key="2">
    <source>
        <dbReference type="ARBA" id="ARBA00010800"/>
    </source>
</evidence>
<dbReference type="GO" id="GO:0001682">
    <property type="term" value="P:tRNA 5'-leader removal"/>
    <property type="evidence" value="ECO:0007669"/>
    <property type="project" value="InterPro"/>
</dbReference>
<evidence type="ECO:0000256" key="3">
    <source>
        <dbReference type="ARBA" id="ARBA00022552"/>
    </source>
</evidence>
<evidence type="ECO:0000256" key="4">
    <source>
        <dbReference type="ARBA" id="ARBA00022694"/>
    </source>
</evidence>
<keyword evidence="4 7" id="KW-0819">tRNA processing</keyword>
<dbReference type="InterPro" id="IPR016819">
    <property type="entry name" value="RNase_P/MRP_POP5"/>
</dbReference>
<dbReference type="Gene3D" id="3.30.70.3250">
    <property type="entry name" value="Ribonuclease P, Pop5 subunit"/>
    <property type="match status" value="1"/>
</dbReference>
<comment type="subcellular location">
    <subcellularLocation>
        <location evidence="1">Nucleus</location>
    </subcellularLocation>
</comment>
<comment type="function">
    <text evidence="7">Component of ribonuclease P, a protein complex that generates mature tRNA molecules by cleaving their 5'-ends.</text>
</comment>
<evidence type="ECO:0000256" key="7">
    <source>
        <dbReference type="PIRNR" id="PIRNR023803"/>
    </source>
</evidence>
<evidence type="ECO:0000256" key="1">
    <source>
        <dbReference type="ARBA" id="ARBA00004123"/>
    </source>
</evidence>
<dbReference type="PANTHER" id="PTHR48414">
    <property type="entry name" value="POP5 HOMOLOG, RIBONUCLEASE P_MRP SUBUNIT"/>
    <property type="match status" value="1"/>
</dbReference>
<dbReference type="GO" id="GO:0006364">
    <property type="term" value="P:rRNA processing"/>
    <property type="evidence" value="ECO:0007669"/>
    <property type="project" value="UniProtKB-KW"/>
</dbReference>
<keyword evidence="9" id="KW-1185">Reference proteome</keyword>
<dbReference type="PANTHER" id="PTHR48414:SF1">
    <property type="entry name" value="POP5 HOMOLOG, RIBONUCLEASE P_MRP SUBUNIT"/>
    <property type="match status" value="1"/>
</dbReference>
<dbReference type="GO" id="GO:0033204">
    <property type="term" value="F:ribonuclease P RNA binding"/>
    <property type="evidence" value="ECO:0007669"/>
    <property type="project" value="InterPro"/>
</dbReference>
<gene>
    <name evidence="8" type="ORF">ECRASSUSDP1_LOCUS26010</name>
</gene>
<evidence type="ECO:0000313" key="9">
    <source>
        <dbReference type="Proteomes" id="UP001295684"/>
    </source>
</evidence>
<dbReference type="AlphaFoldDB" id="A0AAD1Y474"/>
<dbReference type="EMBL" id="CAMPGE010026816">
    <property type="protein sequence ID" value="CAI2384480.1"/>
    <property type="molecule type" value="Genomic_DNA"/>
</dbReference>
<evidence type="ECO:0000256" key="6">
    <source>
        <dbReference type="ARBA" id="ARBA00044198"/>
    </source>
</evidence>
<keyword evidence="3" id="KW-0698">rRNA processing</keyword>
<dbReference type="GO" id="GO:0005634">
    <property type="term" value="C:nucleus"/>
    <property type="evidence" value="ECO:0007669"/>
    <property type="project" value="UniProtKB-SubCell"/>
</dbReference>
<accession>A0AAD1Y474</accession>
<dbReference type="GO" id="GO:0030677">
    <property type="term" value="C:ribonuclease P complex"/>
    <property type="evidence" value="ECO:0007669"/>
    <property type="project" value="InterPro"/>
</dbReference>
<comment type="similarity">
    <text evidence="2 7">Belongs to the eukaryotic/archaeal RNase P protein component 2 family.</text>
</comment>
<dbReference type="PIRSF" id="PIRSF023803">
    <property type="entry name" value="Ribonuclease_P_prd"/>
    <property type="match status" value="1"/>
</dbReference>
<organism evidence="8 9">
    <name type="scientific">Euplotes crassus</name>
    <dbReference type="NCBI Taxonomy" id="5936"/>
    <lineage>
        <taxon>Eukaryota</taxon>
        <taxon>Sar</taxon>
        <taxon>Alveolata</taxon>
        <taxon>Ciliophora</taxon>
        <taxon>Intramacronucleata</taxon>
        <taxon>Spirotrichea</taxon>
        <taxon>Hypotrichia</taxon>
        <taxon>Euplotida</taxon>
        <taxon>Euplotidae</taxon>
        <taxon>Moneuplotes</taxon>
    </lineage>
</organism>
<proteinExistence type="inferred from homology"/>
<sequence>MVRVKHRYVLTEVVHEKKTKDMKQLASMEKKDILKILKIHIVDLFGDTGVCKIVSNFQIKYWNPSTGILIIRVGAKNVDMVHQMLPWITSLSTVICKVKTIHTSATLKLIESKLKKVNAKFCVKADPEEDSQ</sequence>
<dbReference type="InterPro" id="IPR038085">
    <property type="entry name" value="Rnp2-like_sf"/>
</dbReference>
<dbReference type="Proteomes" id="UP001295684">
    <property type="component" value="Unassembled WGS sequence"/>
</dbReference>
<dbReference type="Pfam" id="PF01900">
    <property type="entry name" value="RNase_P_Rpp14"/>
    <property type="match status" value="1"/>
</dbReference>
<dbReference type="SUPFAM" id="SSF160350">
    <property type="entry name" value="Rnp2-like"/>
    <property type="match status" value="1"/>
</dbReference>
<dbReference type="InterPro" id="IPR002759">
    <property type="entry name" value="Pop5/Rpp14/Rnp2-like"/>
</dbReference>
<evidence type="ECO:0000256" key="5">
    <source>
        <dbReference type="ARBA" id="ARBA00023242"/>
    </source>
</evidence>
<keyword evidence="5" id="KW-0539">Nucleus</keyword>
<evidence type="ECO:0000313" key="8">
    <source>
        <dbReference type="EMBL" id="CAI2384480.1"/>
    </source>
</evidence>